<keyword evidence="2" id="KW-1185">Reference proteome</keyword>
<sequence>MPTAIPRKATVNEMATRATFTDHKDTFQAALISLFSGKSEDTEKDLSRLLTPDFTLRADDATFDFAGFVAHMRWLRENVPRVTLTIVQFLRDGSQLADRHIGETTLDDGTVMKSETFMFIEVAKDGRLSSIVETVRPVKS</sequence>
<evidence type="ECO:0000313" key="2">
    <source>
        <dbReference type="Proteomes" id="UP001251528"/>
    </source>
</evidence>
<proteinExistence type="predicted"/>
<accession>A0AAJ0G1K6</accession>
<organism evidence="1 2">
    <name type="scientific">Conoideocrella luteorostrata</name>
    <dbReference type="NCBI Taxonomy" id="1105319"/>
    <lineage>
        <taxon>Eukaryota</taxon>
        <taxon>Fungi</taxon>
        <taxon>Dikarya</taxon>
        <taxon>Ascomycota</taxon>
        <taxon>Pezizomycotina</taxon>
        <taxon>Sordariomycetes</taxon>
        <taxon>Hypocreomycetidae</taxon>
        <taxon>Hypocreales</taxon>
        <taxon>Clavicipitaceae</taxon>
        <taxon>Conoideocrella</taxon>
    </lineage>
</organism>
<protein>
    <recommendedName>
        <fullName evidence="3">SnoaL-like domain-containing protein</fullName>
    </recommendedName>
</protein>
<evidence type="ECO:0000313" key="1">
    <source>
        <dbReference type="EMBL" id="KAK2612090.1"/>
    </source>
</evidence>
<dbReference type="InterPro" id="IPR032710">
    <property type="entry name" value="NTF2-like_dom_sf"/>
</dbReference>
<dbReference type="SUPFAM" id="SSF54427">
    <property type="entry name" value="NTF2-like"/>
    <property type="match status" value="1"/>
</dbReference>
<dbReference type="AlphaFoldDB" id="A0AAJ0G1K6"/>
<dbReference type="EMBL" id="JASWJB010000020">
    <property type="protein sequence ID" value="KAK2612090.1"/>
    <property type="molecule type" value="Genomic_DNA"/>
</dbReference>
<name>A0AAJ0G1K6_9HYPO</name>
<comment type="caution">
    <text evidence="1">The sequence shown here is derived from an EMBL/GenBank/DDBJ whole genome shotgun (WGS) entry which is preliminary data.</text>
</comment>
<gene>
    <name evidence="1" type="ORF">QQS21_001819</name>
</gene>
<dbReference type="Proteomes" id="UP001251528">
    <property type="component" value="Unassembled WGS sequence"/>
</dbReference>
<evidence type="ECO:0008006" key="3">
    <source>
        <dbReference type="Google" id="ProtNLM"/>
    </source>
</evidence>
<reference evidence="1" key="1">
    <citation type="submission" date="2023-06" db="EMBL/GenBank/DDBJ databases">
        <title>Conoideocrella luteorostrata (Hypocreales: Clavicipitaceae), a potential biocontrol fungus for elongate hemlock scale in United States Christmas tree production areas.</title>
        <authorList>
            <person name="Barrett H."/>
            <person name="Lovett B."/>
            <person name="Macias A.M."/>
            <person name="Stajich J.E."/>
            <person name="Kasson M.T."/>
        </authorList>
    </citation>
    <scope>NUCLEOTIDE SEQUENCE</scope>
    <source>
        <strain evidence="1">ARSEF 14590</strain>
    </source>
</reference>